<dbReference type="AlphaFoldDB" id="A0A2V4B2Z3"/>
<keyword evidence="2" id="KW-1133">Transmembrane helix</keyword>
<feature type="region of interest" description="Disordered" evidence="1">
    <location>
        <begin position="87"/>
        <end position="114"/>
    </location>
</feature>
<keyword evidence="4" id="KW-1185">Reference proteome</keyword>
<proteinExistence type="predicted"/>
<accession>A0A2V4B2Z3</accession>
<gene>
    <name evidence="3" type="ORF">BAY60_15425</name>
</gene>
<evidence type="ECO:0000313" key="3">
    <source>
        <dbReference type="EMBL" id="PXY27768.1"/>
    </source>
</evidence>
<feature type="transmembrane region" description="Helical" evidence="2">
    <location>
        <begin position="20"/>
        <end position="43"/>
    </location>
</feature>
<sequence>MVVHSQEHQDIDGGVNALVLIRFALGFVCGSVGFVGEFAQYLVDLLWRPVSLRTEDAQKNVSHVGVRLASEEFAENADATRRAVASEDGAECASSGHPNHGVLVCDSGLDPADD</sequence>
<keyword evidence="2" id="KW-0472">Membrane</keyword>
<protein>
    <submittedName>
        <fullName evidence="3">Uncharacterized protein</fullName>
    </submittedName>
</protein>
<dbReference type="EMBL" id="MASW01000002">
    <property type="protein sequence ID" value="PXY27768.1"/>
    <property type="molecule type" value="Genomic_DNA"/>
</dbReference>
<evidence type="ECO:0000256" key="1">
    <source>
        <dbReference type="SAM" id="MobiDB-lite"/>
    </source>
</evidence>
<keyword evidence="2" id="KW-0812">Transmembrane</keyword>
<name>A0A2V4B2Z3_9PSEU</name>
<evidence type="ECO:0000313" key="4">
    <source>
        <dbReference type="Proteomes" id="UP000249915"/>
    </source>
</evidence>
<evidence type="ECO:0000256" key="2">
    <source>
        <dbReference type="SAM" id="Phobius"/>
    </source>
</evidence>
<reference evidence="3 4" key="1">
    <citation type="submission" date="2016-07" db="EMBL/GenBank/DDBJ databases">
        <title>Draft genome sequence of Prauserella muralis DSM 45305, isolated from a mould-covered wall in an indoor environment.</title>
        <authorList>
            <person name="Ruckert C."/>
            <person name="Albersmeier A."/>
            <person name="Jiang C.-L."/>
            <person name="Jiang Y."/>
            <person name="Kalinowski J."/>
            <person name="Schneider O."/>
            <person name="Winkler A."/>
            <person name="Zotchev S.B."/>
        </authorList>
    </citation>
    <scope>NUCLEOTIDE SEQUENCE [LARGE SCALE GENOMIC DNA]</scope>
    <source>
        <strain evidence="3 4">DSM 45305</strain>
    </source>
</reference>
<comment type="caution">
    <text evidence="3">The sequence shown here is derived from an EMBL/GenBank/DDBJ whole genome shotgun (WGS) entry which is preliminary data.</text>
</comment>
<organism evidence="3 4">
    <name type="scientific">Prauserella muralis</name>
    <dbReference type="NCBI Taxonomy" id="588067"/>
    <lineage>
        <taxon>Bacteria</taxon>
        <taxon>Bacillati</taxon>
        <taxon>Actinomycetota</taxon>
        <taxon>Actinomycetes</taxon>
        <taxon>Pseudonocardiales</taxon>
        <taxon>Pseudonocardiaceae</taxon>
        <taxon>Prauserella</taxon>
    </lineage>
</organism>
<dbReference type="Proteomes" id="UP000249915">
    <property type="component" value="Unassembled WGS sequence"/>
</dbReference>